<gene>
    <name evidence="2" type="ORF">AGABI1DRAFT_135371</name>
</gene>
<dbReference type="Proteomes" id="UP000008493">
    <property type="component" value="Unassembled WGS sequence"/>
</dbReference>
<dbReference type="RefSeq" id="XP_007336159.1">
    <property type="nucleotide sequence ID" value="XM_007336097.1"/>
</dbReference>
<protein>
    <submittedName>
        <fullName evidence="2">Uncharacterized protein</fullName>
    </submittedName>
</protein>
<sequence length="57" mass="7023">MSQMRKVRTHREELRREEEEFWREEELQVFQLIRAMNEDSDDEDDSKKEQGFSDGSE</sequence>
<feature type="region of interest" description="Disordered" evidence="1">
    <location>
        <begin position="36"/>
        <end position="57"/>
    </location>
</feature>
<dbReference type="EMBL" id="JH973325">
    <property type="protein sequence ID" value="EKM73202.1"/>
    <property type="molecule type" value="Genomic_DNA"/>
</dbReference>
<keyword evidence="3" id="KW-1185">Reference proteome</keyword>
<dbReference type="GeneID" id="18828550"/>
<evidence type="ECO:0000313" key="3">
    <source>
        <dbReference type="Proteomes" id="UP000008493"/>
    </source>
</evidence>
<reference evidence="3" key="1">
    <citation type="journal article" date="2012" name="Proc. Natl. Acad. Sci. U.S.A.">
        <title>Genome sequence of the button mushroom Agaricus bisporus reveals mechanisms governing adaptation to a humic-rich ecological niche.</title>
        <authorList>
            <person name="Morin E."/>
            <person name="Kohler A."/>
            <person name="Baker A.R."/>
            <person name="Foulongne-Oriol M."/>
            <person name="Lombard V."/>
            <person name="Nagy L.G."/>
            <person name="Ohm R.A."/>
            <person name="Patyshakuliyeva A."/>
            <person name="Brun A."/>
            <person name="Aerts A.L."/>
            <person name="Bailey A.M."/>
            <person name="Billette C."/>
            <person name="Coutinho P.M."/>
            <person name="Deakin G."/>
            <person name="Doddapaneni H."/>
            <person name="Floudas D."/>
            <person name="Grimwood J."/>
            <person name="Hilden K."/>
            <person name="Kuees U."/>
            <person name="LaButti K.M."/>
            <person name="Lapidus A."/>
            <person name="Lindquist E.A."/>
            <person name="Lucas S.M."/>
            <person name="Murat C."/>
            <person name="Riley R.W."/>
            <person name="Salamov A.A."/>
            <person name="Schmutz J."/>
            <person name="Subramanian V."/>
            <person name="Woesten H.A.B."/>
            <person name="Xu J."/>
            <person name="Eastwood D.C."/>
            <person name="Foster G.D."/>
            <person name="Sonnenberg A.S."/>
            <person name="Cullen D."/>
            <person name="de Vries R.P."/>
            <person name="Lundell T."/>
            <person name="Hibbett D.S."/>
            <person name="Henrissat B."/>
            <person name="Burton K.S."/>
            <person name="Kerrigan R.W."/>
            <person name="Challen M.P."/>
            <person name="Grigoriev I.V."/>
            <person name="Martin F."/>
        </authorList>
    </citation>
    <scope>NUCLEOTIDE SEQUENCE [LARGE SCALE GENOMIC DNA]</scope>
    <source>
        <strain evidence="3">JB137-S8 / ATCC MYA-4627 / FGSC 10392</strain>
    </source>
</reference>
<evidence type="ECO:0000313" key="2">
    <source>
        <dbReference type="EMBL" id="EKM73202.1"/>
    </source>
</evidence>
<dbReference type="KEGG" id="abp:AGABI1DRAFT135371"/>
<dbReference type="AlphaFoldDB" id="K5WRQ4"/>
<name>K5WRQ4_AGABU</name>
<evidence type="ECO:0000256" key="1">
    <source>
        <dbReference type="SAM" id="MobiDB-lite"/>
    </source>
</evidence>
<proteinExistence type="predicted"/>
<dbReference type="InParanoid" id="K5WRQ4"/>
<accession>K5WRQ4</accession>
<organism evidence="2 3">
    <name type="scientific">Agaricus bisporus var. burnettii (strain JB137-S8 / ATCC MYA-4627 / FGSC 10392)</name>
    <name type="common">White button mushroom</name>
    <dbReference type="NCBI Taxonomy" id="597362"/>
    <lineage>
        <taxon>Eukaryota</taxon>
        <taxon>Fungi</taxon>
        <taxon>Dikarya</taxon>
        <taxon>Basidiomycota</taxon>
        <taxon>Agaricomycotina</taxon>
        <taxon>Agaricomycetes</taxon>
        <taxon>Agaricomycetidae</taxon>
        <taxon>Agaricales</taxon>
        <taxon>Agaricineae</taxon>
        <taxon>Agaricaceae</taxon>
        <taxon>Agaricus</taxon>
    </lineage>
</organism>
<dbReference type="HOGENOM" id="CLU_2996018_0_0_1"/>